<accession>A0ABV5N948</accession>
<reference evidence="2 3" key="1">
    <citation type="submission" date="2024-09" db="EMBL/GenBank/DDBJ databases">
        <authorList>
            <person name="Sun Q."/>
            <person name="Mori K."/>
        </authorList>
    </citation>
    <scope>NUCLEOTIDE SEQUENCE [LARGE SCALE GENOMIC DNA]</scope>
    <source>
        <strain evidence="2 3">JCM 6917</strain>
    </source>
</reference>
<evidence type="ECO:0000259" key="1">
    <source>
        <dbReference type="Pfam" id="PF00582"/>
    </source>
</evidence>
<dbReference type="SUPFAM" id="SSF52402">
    <property type="entry name" value="Adenine nucleotide alpha hydrolases-like"/>
    <property type="match status" value="1"/>
</dbReference>
<proteinExistence type="predicted"/>
<dbReference type="InterPro" id="IPR014729">
    <property type="entry name" value="Rossmann-like_a/b/a_fold"/>
</dbReference>
<keyword evidence="3" id="KW-1185">Reference proteome</keyword>
<protein>
    <submittedName>
        <fullName evidence="2">Universal stress protein</fullName>
    </submittedName>
</protein>
<comment type="caution">
    <text evidence="2">The sequence shown here is derived from an EMBL/GenBank/DDBJ whole genome shotgun (WGS) entry which is preliminary data.</text>
</comment>
<dbReference type="EMBL" id="JBHMCY010000078">
    <property type="protein sequence ID" value="MFB9466742.1"/>
    <property type="molecule type" value="Genomic_DNA"/>
</dbReference>
<sequence>MDGSAESLHAAQWAADEPLLRGPALRVAVADQWSGAAPAPAAPAREQHRWADRVLAGTASDVSKHHPGLTAATVRLSGRPAPELAARAAEAELLVLGSRGLGRVRGFLVGPVGLATIGATGQPVVLVRGTGPPHDERAVPHHGLRRDVVVGVDIHHACDALLAFAFEEAALRGCALRAVHGWSLPPVVRDAGALAAAERDMGPDIARRLTDMLLPRRER</sequence>
<dbReference type="RefSeq" id="WP_381349772.1">
    <property type="nucleotide sequence ID" value="NZ_JBHMCY010000078.1"/>
</dbReference>
<name>A0ABV5N948_9ACTN</name>
<evidence type="ECO:0000313" key="3">
    <source>
        <dbReference type="Proteomes" id="UP001589709"/>
    </source>
</evidence>
<dbReference type="Pfam" id="PF00582">
    <property type="entry name" value="Usp"/>
    <property type="match status" value="1"/>
</dbReference>
<evidence type="ECO:0000313" key="2">
    <source>
        <dbReference type="EMBL" id="MFB9466742.1"/>
    </source>
</evidence>
<organism evidence="2 3">
    <name type="scientific">Streptomyces cinereospinus</name>
    <dbReference type="NCBI Taxonomy" id="285561"/>
    <lineage>
        <taxon>Bacteria</taxon>
        <taxon>Bacillati</taxon>
        <taxon>Actinomycetota</taxon>
        <taxon>Actinomycetes</taxon>
        <taxon>Kitasatosporales</taxon>
        <taxon>Streptomycetaceae</taxon>
        <taxon>Streptomyces</taxon>
    </lineage>
</organism>
<dbReference type="Proteomes" id="UP001589709">
    <property type="component" value="Unassembled WGS sequence"/>
</dbReference>
<gene>
    <name evidence="2" type="ORF">ACFF45_29595</name>
</gene>
<feature type="domain" description="UspA" evidence="1">
    <location>
        <begin position="1"/>
        <end position="128"/>
    </location>
</feature>
<dbReference type="InterPro" id="IPR006016">
    <property type="entry name" value="UspA"/>
</dbReference>
<dbReference type="Gene3D" id="3.40.50.620">
    <property type="entry name" value="HUPs"/>
    <property type="match status" value="2"/>
</dbReference>